<proteinExistence type="predicted"/>
<dbReference type="PROSITE" id="PS51819">
    <property type="entry name" value="VOC"/>
    <property type="match status" value="1"/>
</dbReference>
<protein>
    <submittedName>
        <fullName evidence="2">VOC family protein</fullName>
    </submittedName>
</protein>
<dbReference type="InterPro" id="IPR004360">
    <property type="entry name" value="Glyas_Fos-R_dOase_dom"/>
</dbReference>
<sequence>MKISGVITQLRTTDLEGSIRFYTAQAGMELAFRHQDFYAGIRAGNQVFHLKHVDEPDPSIAYTREGEHFHLYLETDDAVATAEALKARGVNLVKDVHKTPWGTREFVIEDDQGHTLYFGETR</sequence>
<gene>
    <name evidence="2" type="ORF">ACFSB2_00800</name>
</gene>
<dbReference type="SUPFAM" id="SSF54593">
    <property type="entry name" value="Glyoxalase/Bleomycin resistance protein/Dihydroxybiphenyl dioxygenase"/>
    <property type="match status" value="1"/>
</dbReference>
<dbReference type="Pfam" id="PF00903">
    <property type="entry name" value="Glyoxalase"/>
    <property type="match status" value="1"/>
</dbReference>
<dbReference type="InterPro" id="IPR029068">
    <property type="entry name" value="Glyas_Bleomycin-R_OHBP_Dase"/>
</dbReference>
<reference evidence="3" key="1">
    <citation type="journal article" date="2019" name="Int. J. Syst. Evol. Microbiol.">
        <title>The Global Catalogue of Microorganisms (GCM) 10K type strain sequencing project: providing services to taxonomists for standard genome sequencing and annotation.</title>
        <authorList>
            <consortium name="The Broad Institute Genomics Platform"/>
            <consortium name="The Broad Institute Genome Sequencing Center for Infectious Disease"/>
            <person name="Wu L."/>
            <person name="Ma J."/>
        </authorList>
    </citation>
    <scope>NUCLEOTIDE SEQUENCE [LARGE SCALE GENOMIC DNA]</scope>
    <source>
        <strain evidence="3">CGMCC 1.12286</strain>
    </source>
</reference>
<evidence type="ECO:0000313" key="2">
    <source>
        <dbReference type="EMBL" id="MFD1673259.1"/>
    </source>
</evidence>
<accession>A0ABW4JA91</accession>
<organism evidence="2 3">
    <name type="scientific">Alicyclobacillus fodiniaquatilis</name>
    <dbReference type="NCBI Taxonomy" id="1661150"/>
    <lineage>
        <taxon>Bacteria</taxon>
        <taxon>Bacillati</taxon>
        <taxon>Bacillota</taxon>
        <taxon>Bacilli</taxon>
        <taxon>Bacillales</taxon>
        <taxon>Alicyclobacillaceae</taxon>
        <taxon>Alicyclobacillus</taxon>
    </lineage>
</organism>
<keyword evidence="3" id="KW-1185">Reference proteome</keyword>
<dbReference type="EMBL" id="JBHUCX010000004">
    <property type="protein sequence ID" value="MFD1673259.1"/>
    <property type="molecule type" value="Genomic_DNA"/>
</dbReference>
<evidence type="ECO:0000259" key="1">
    <source>
        <dbReference type="PROSITE" id="PS51819"/>
    </source>
</evidence>
<dbReference type="Proteomes" id="UP001597079">
    <property type="component" value="Unassembled WGS sequence"/>
</dbReference>
<name>A0ABW4JA91_9BACL</name>
<dbReference type="Gene3D" id="3.10.180.10">
    <property type="entry name" value="2,3-Dihydroxybiphenyl 1,2-Dioxygenase, domain 1"/>
    <property type="match status" value="1"/>
</dbReference>
<dbReference type="InterPro" id="IPR037523">
    <property type="entry name" value="VOC_core"/>
</dbReference>
<evidence type="ECO:0000313" key="3">
    <source>
        <dbReference type="Proteomes" id="UP001597079"/>
    </source>
</evidence>
<dbReference type="RefSeq" id="WP_377940619.1">
    <property type="nucleotide sequence ID" value="NZ_JBHUCX010000004.1"/>
</dbReference>
<comment type="caution">
    <text evidence="2">The sequence shown here is derived from an EMBL/GenBank/DDBJ whole genome shotgun (WGS) entry which is preliminary data.</text>
</comment>
<feature type="domain" description="VOC" evidence="1">
    <location>
        <begin position="2"/>
        <end position="121"/>
    </location>
</feature>